<reference evidence="2" key="1">
    <citation type="journal article" date="2022" name="bioRxiv">
        <title>Sequencing and chromosome-scale assembly of the giantPleurodeles waltlgenome.</title>
        <authorList>
            <person name="Brown T."/>
            <person name="Elewa A."/>
            <person name="Iarovenko S."/>
            <person name="Subramanian E."/>
            <person name="Araus A.J."/>
            <person name="Petzold A."/>
            <person name="Susuki M."/>
            <person name="Suzuki K.-i.T."/>
            <person name="Hayashi T."/>
            <person name="Toyoda A."/>
            <person name="Oliveira C."/>
            <person name="Osipova E."/>
            <person name="Leigh N.D."/>
            <person name="Simon A."/>
            <person name="Yun M.H."/>
        </authorList>
    </citation>
    <scope>NUCLEOTIDE SEQUENCE</scope>
    <source>
        <strain evidence="2">20211129_DDA</strain>
        <tissue evidence="2">Liver</tissue>
    </source>
</reference>
<feature type="compositionally biased region" description="Basic residues" evidence="1">
    <location>
        <begin position="38"/>
        <end position="49"/>
    </location>
</feature>
<feature type="region of interest" description="Disordered" evidence="1">
    <location>
        <begin position="38"/>
        <end position="59"/>
    </location>
</feature>
<gene>
    <name evidence="2" type="ORF">NDU88_002568</name>
</gene>
<comment type="caution">
    <text evidence="2">The sequence shown here is derived from an EMBL/GenBank/DDBJ whole genome shotgun (WGS) entry which is preliminary data.</text>
</comment>
<proteinExistence type="predicted"/>
<evidence type="ECO:0000313" key="2">
    <source>
        <dbReference type="EMBL" id="KAJ1082400.1"/>
    </source>
</evidence>
<dbReference type="EMBL" id="JANPWB010000016">
    <property type="protein sequence ID" value="KAJ1082400.1"/>
    <property type="molecule type" value="Genomic_DNA"/>
</dbReference>
<accession>A0AAV7L3W7</accession>
<protein>
    <submittedName>
        <fullName evidence="2">Uncharacterized protein</fullName>
    </submittedName>
</protein>
<evidence type="ECO:0000313" key="3">
    <source>
        <dbReference type="Proteomes" id="UP001066276"/>
    </source>
</evidence>
<keyword evidence="3" id="KW-1185">Reference proteome</keyword>
<dbReference type="Proteomes" id="UP001066276">
    <property type="component" value="Chromosome 12"/>
</dbReference>
<organism evidence="2 3">
    <name type="scientific">Pleurodeles waltl</name>
    <name type="common">Iberian ribbed newt</name>
    <dbReference type="NCBI Taxonomy" id="8319"/>
    <lineage>
        <taxon>Eukaryota</taxon>
        <taxon>Metazoa</taxon>
        <taxon>Chordata</taxon>
        <taxon>Craniata</taxon>
        <taxon>Vertebrata</taxon>
        <taxon>Euteleostomi</taxon>
        <taxon>Amphibia</taxon>
        <taxon>Batrachia</taxon>
        <taxon>Caudata</taxon>
        <taxon>Salamandroidea</taxon>
        <taxon>Salamandridae</taxon>
        <taxon>Pleurodelinae</taxon>
        <taxon>Pleurodeles</taxon>
    </lineage>
</organism>
<name>A0AAV7L3W7_PLEWA</name>
<dbReference type="AlphaFoldDB" id="A0AAV7L3W7"/>
<evidence type="ECO:0000256" key="1">
    <source>
        <dbReference type="SAM" id="MobiDB-lite"/>
    </source>
</evidence>
<sequence length="116" mass="13022">MIVSNHDIFYPISGDPYLLATSEPNTDRSPVVPLRLKKRKAGARPKTSKRVPEPKRNPSIYLEHPVCHLAAPAMSSDNFKLNNGETGALWDDPIHFIDYILKPFCAALEEKLVNLI</sequence>